<comment type="caution">
    <text evidence="2">The sequence shown here is derived from an EMBL/GenBank/DDBJ whole genome shotgun (WGS) entry which is preliminary data.</text>
</comment>
<sequence>MFRDVSGGAVATRGRGSMMSERESDLARDGVRDRGDRGSGARVERGPGGGRGLRMIFMLSGNVPVVLLLQKKLEENFRKRRNCT</sequence>
<feature type="region of interest" description="Disordered" evidence="1">
    <location>
        <begin position="1"/>
        <end position="50"/>
    </location>
</feature>
<evidence type="ECO:0000313" key="2">
    <source>
        <dbReference type="EMBL" id="KAF7269048.1"/>
    </source>
</evidence>
<evidence type="ECO:0000256" key="1">
    <source>
        <dbReference type="SAM" id="MobiDB-lite"/>
    </source>
</evidence>
<reference evidence="2" key="1">
    <citation type="submission" date="2020-08" db="EMBL/GenBank/DDBJ databases">
        <title>Genome sequencing and assembly of the red palm weevil Rhynchophorus ferrugineus.</title>
        <authorList>
            <person name="Dias G.B."/>
            <person name="Bergman C.M."/>
            <person name="Manee M."/>
        </authorList>
    </citation>
    <scope>NUCLEOTIDE SEQUENCE</scope>
    <source>
        <strain evidence="2">AA-2017</strain>
        <tissue evidence="2">Whole larva</tissue>
    </source>
</reference>
<proteinExistence type="predicted"/>
<dbReference type="EMBL" id="JAACXV010014267">
    <property type="protein sequence ID" value="KAF7269048.1"/>
    <property type="molecule type" value="Genomic_DNA"/>
</dbReference>
<evidence type="ECO:0000313" key="3">
    <source>
        <dbReference type="Proteomes" id="UP000625711"/>
    </source>
</evidence>
<dbReference type="AlphaFoldDB" id="A0A834HXN9"/>
<name>A0A834HXN9_RHYFE</name>
<gene>
    <name evidence="2" type="ORF">GWI33_017887</name>
</gene>
<protein>
    <submittedName>
        <fullName evidence="2">Uncharacterized protein</fullName>
    </submittedName>
</protein>
<feature type="compositionally biased region" description="Basic and acidic residues" evidence="1">
    <location>
        <begin position="20"/>
        <end position="45"/>
    </location>
</feature>
<organism evidence="2 3">
    <name type="scientific">Rhynchophorus ferrugineus</name>
    <name type="common">Red palm weevil</name>
    <name type="synonym">Curculio ferrugineus</name>
    <dbReference type="NCBI Taxonomy" id="354439"/>
    <lineage>
        <taxon>Eukaryota</taxon>
        <taxon>Metazoa</taxon>
        <taxon>Ecdysozoa</taxon>
        <taxon>Arthropoda</taxon>
        <taxon>Hexapoda</taxon>
        <taxon>Insecta</taxon>
        <taxon>Pterygota</taxon>
        <taxon>Neoptera</taxon>
        <taxon>Endopterygota</taxon>
        <taxon>Coleoptera</taxon>
        <taxon>Polyphaga</taxon>
        <taxon>Cucujiformia</taxon>
        <taxon>Curculionidae</taxon>
        <taxon>Dryophthorinae</taxon>
        <taxon>Rhynchophorus</taxon>
    </lineage>
</organism>
<dbReference type="Proteomes" id="UP000625711">
    <property type="component" value="Unassembled WGS sequence"/>
</dbReference>
<keyword evidence="3" id="KW-1185">Reference proteome</keyword>
<accession>A0A834HXN9</accession>